<feature type="chain" id="PRO_5047360997" description="PT repeat-containing protein" evidence="2">
    <location>
        <begin position="22"/>
        <end position="182"/>
    </location>
</feature>
<evidence type="ECO:0008006" key="5">
    <source>
        <dbReference type="Google" id="ProtNLM"/>
    </source>
</evidence>
<sequence>MNRRLRLPLALAAGSAALLFAAACGSDGGDSGTSTANGGNGFTAYLNCLREQGIDVPDTAASGQPRPDGSNGPTAFPSGRPTNRPSGDPSTRPTGGPGGGMGGPGGGRFRPEGVDDATWEKAQAACQSVMPTGGPGGGQGGPGGQRGGGRADTAYRNCLADAKTTEATKACEVLKPTPTPTA</sequence>
<evidence type="ECO:0000313" key="3">
    <source>
        <dbReference type="EMBL" id="GLH95001.1"/>
    </source>
</evidence>
<keyword evidence="4" id="KW-1185">Reference proteome</keyword>
<evidence type="ECO:0000256" key="2">
    <source>
        <dbReference type="SAM" id="SignalP"/>
    </source>
</evidence>
<comment type="caution">
    <text evidence="3">The sequence shown here is derived from an EMBL/GenBank/DDBJ whole genome shotgun (WGS) entry which is preliminary data.</text>
</comment>
<dbReference type="Proteomes" id="UP001144280">
    <property type="component" value="Unassembled WGS sequence"/>
</dbReference>
<organism evidence="3 4">
    <name type="scientific">Phytohabitans aurantiacus</name>
    <dbReference type="NCBI Taxonomy" id="3016789"/>
    <lineage>
        <taxon>Bacteria</taxon>
        <taxon>Bacillati</taxon>
        <taxon>Actinomycetota</taxon>
        <taxon>Actinomycetes</taxon>
        <taxon>Micromonosporales</taxon>
        <taxon>Micromonosporaceae</taxon>
    </lineage>
</organism>
<feature type="compositionally biased region" description="Gly residues" evidence="1">
    <location>
        <begin position="133"/>
        <end position="150"/>
    </location>
</feature>
<evidence type="ECO:0000313" key="4">
    <source>
        <dbReference type="Proteomes" id="UP001144280"/>
    </source>
</evidence>
<proteinExistence type="predicted"/>
<dbReference type="RefSeq" id="WP_281891854.1">
    <property type="nucleotide sequence ID" value="NZ_BSDI01000001.1"/>
</dbReference>
<keyword evidence="2" id="KW-0732">Signal</keyword>
<dbReference type="PROSITE" id="PS51257">
    <property type="entry name" value="PROKAR_LIPOPROTEIN"/>
    <property type="match status" value="1"/>
</dbReference>
<dbReference type="EMBL" id="BSDI01000001">
    <property type="protein sequence ID" value="GLH95001.1"/>
    <property type="molecule type" value="Genomic_DNA"/>
</dbReference>
<accession>A0ABQ5QN83</accession>
<name>A0ABQ5QN83_9ACTN</name>
<feature type="compositionally biased region" description="Gly residues" evidence="1">
    <location>
        <begin position="95"/>
        <end position="108"/>
    </location>
</feature>
<feature type="compositionally biased region" description="Low complexity" evidence="1">
    <location>
        <begin position="85"/>
        <end position="94"/>
    </location>
</feature>
<reference evidence="3" key="1">
    <citation type="submission" date="2022-12" db="EMBL/GenBank/DDBJ databases">
        <title>New Phytohabitans aurantiacus sp. RD004123 nov., an actinomycete isolated from soil.</title>
        <authorList>
            <person name="Triningsih D.W."/>
            <person name="Harunari E."/>
            <person name="Igarashi Y."/>
        </authorList>
    </citation>
    <scope>NUCLEOTIDE SEQUENCE</scope>
    <source>
        <strain evidence="3">RD004123</strain>
    </source>
</reference>
<feature type="signal peptide" evidence="2">
    <location>
        <begin position="1"/>
        <end position="21"/>
    </location>
</feature>
<feature type="region of interest" description="Disordered" evidence="1">
    <location>
        <begin position="56"/>
        <end position="152"/>
    </location>
</feature>
<gene>
    <name evidence="3" type="ORF">Pa4123_02730</name>
</gene>
<protein>
    <recommendedName>
        <fullName evidence="5">PT repeat-containing protein</fullName>
    </recommendedName>
</protein>
<evidence type="ECO:0000256" key="1">
    <source>
        <dbReference type="SAM" id="MobiDB-lite"/>
    </source>
</evidence>